<dbReference type="OMA" id="MCTNTID"/>
<accession>A0A7M7NF10</accession>
<dbReference type="PRINTS" id="PR00237">
    <property type="entry name" value="GPCRRHODOPSN"/>
</dbReference>
<dbReference type="PROSITE" id="PS50262">
    <property type="entry name" value="G_PROTEIN_RECEP_F1_2"/>
    <property type="match status" value="1"/>
</dbReference>
<keyword evidence="7" id="KW-0807">Transducer</keyword>
<evidence type="ECO:0000256" key="3">
    <source>
        <dbReference type="ARBA" id="ARBA00022692"/>
    </source>
</evidence>
<feature type="transmembrane region" description="Helical" evidence="8">
    <location>
        <begin position="103"/>
        <end position="132"/>
    </location>
</feature>
<evidence type="ECO:0000313" key="10">
    <source>
        <dbReference type="EnsemblMetazoa" id="XP_030835429"/>
    </source>
</evidence>
<evidence type="ECO:0000256" key="4">
    <source>
        <dbReference type="ARBA" id="ARBA00022737"/>
    </source>
</evidence>
<keyword evidence="7" id="KW-0297">G-protein coupled receptor</keyword>
<reference evidence="11" key="1">
    <citation type="submission" date="2015-02" db="EMBL/GenBank/DDBJ databases">
        <title>Genome sequencing for Strongylocentrotus purpuratus.</title>
        <authorList>
            <person name="Murali S."/>
            <person name="Liu Y."/>
            <person name="Vee V."/>
            <person name="English A."/>
            <person name="Wang M."/>
            <person name="Skinner E."/>
            <person name="Han Y."/>
            <person name="Muzny D.M."/>
            <person name="Worley K.C."/>
            <person name="Gibbs R.A."/>
        </authorList>
    </citation>
    <scope>NUCLEOTIDE SEQUENCE</scope>
</reference>
<dbReference type="InterPro" id="IPR017452">
    <property type="entry name" value="GPCR_Rhodpsn_7TM"/>
</dbReference>
<evidence type="ECO:0000313" key="11">
    <source>
        <dbReference type="Proteomes" id="UP000007110"/>
    </source>
</evidence>
<sequence length="477" mass="53320">MAKLEDTNCVAPRDQFSSCTDLMENVILRALIWILGFSAFVGNVFVIGYRLTDAKKGRKKNNVQASLITNLAISDFLMGLYMLTIASADTKFRGTYIYQADYWTSSILCQMTGMVSVISSEASVFLVMMISLDRCFHVVAPFKRGLHMSHRSSHIIETAIWALSFMLGLLPILTPSYFKDDFYGASGVCLALPLTTDRPAGWHYSIAIFIGVNLVCFVVTFLCYVAIFMTVKTSQRQVAKGSAAVGREDRRLKEEIKLATKMALIVGTDLVCWMPIIIMGLLSAGGTSLPAQVYAWTAVIILPINSSLNPYLYTISTVHSQHLNKLRLKQEAAETKTRESINFELTTTLITPFTSLPSPLPQRMRNWLRRFSRDLTNDELQIIERDVIEAVSSMRSEGVKVDEFLHVDNLAIQTNNAGKISQAFIVLDVPLPLANGKSKVIDDDEKPENDSPMTRNLVKLQTIFTRVAMRKTTNKLN</sequence>
<keyword evidence="6 8" id="KW-0472">Membrane</keyword>
<name>A0A7M7NF10_STRPU</name>
<evidence type="ECO:0000259" key="9">
    <source>
        <dbReference type="PROSITE" id="PS50262"/>
    </source>
</evidence>
<feature type="transmembrane region" description="Helical" evidence="8">
    <location>
        <begin position="258"/>
        <end position="281"/>
    </location>
</feature>
<feature type="transmembrane region" description="Helical" evidence="8">
    <location>
        <begin position="63"/>
        <end position="83"/>
    </location>
</feature>
<dbReference type="Pfam" id="PF00001">
    <property type="entry name" value="7tm_1"/>
    <property type="match status" value="1"/>
</dbReference>
<evidence type="ECO:0000256" key="7">
    <source>
        <dbReference type="RuleBase" id="RU000688"/>
    </source>
</evidence>
<dbReference type="SUPFAM" id="SSF81321">
    <property type="entry name" value="Family A G protein-coupled receptor-like"/>
    <property type="match status" value="1"/>
</dbReference>
<dbReference type="InParanoid" id="A0A7M7NF10"/>
<dbReference type="OrthoDB" id="6022531at2759"/>
<dbReference type="GO" id="GO:0008528">
    <property type="term" value="F:G protein-coupled peptide receptor activity"/>
    <property type="evidence" value="ECO:0000318"/>
    <property type="project" value="GO_Central"/>
</dbReference>
<proteinExistence type="inferred from homology"/>
<reference evidence="10" key="2">
    <citation type="submission" date="2021-01" db="UniProtKB">
        <authorList>
            <consortium name="EnsemblMetazoa"/>
        </authorList>
    </citation>
    <scope>IDENTIFICATION</scope>
</reference>
<dbReference type="Gene3D" id="1.20.1070.10">
    <property type="entry name" value="Rhodopsin 7-helix transmembrane proteins"/>
    <property type="match status" value="1"/>
</dbReference>
<dbReference type="GeneID" id="105437403"/>
<dbReference type="RefSeq" id="XP_030835429.1">
    <property type="nucleotide sequence ID" value="XM_030979569.1"/>
</dbReference>
<feature type="transmembrane region" description="Helical" evidence="8">
    <location>
        <begin position="293"/>
        <end position="313"/>
    </location>
</feature>
<feature type="transmembrane region" description="Helical" evidence="8">
    <location>
        <begin position="202"/>
        <end position="227"/>
    </location>
</feature>
<evidence type="ECO:0000256" key="1">
    <source>
        <dbReference type="ARBA" id="ARBA00004370"/>
    </source>
</evidence>
<comment type="similarity">
    <text evidence="7">Belongs to the G-protein coupled receptor 1 family.</text>
</comment>
<feature type="transmembrane region" description="Helical" evidence="8">
    <location>
        <begin position="153"/>
        <end position="173"/>
    </location>
</feature>
<organism evidence="10 11">
    <name type="scientific">Strongylocentrotus purpuratus</name>
    <name type="common">Purple sea urchin</name>
    <dbReference type="NCBI Taxonomy" id="7668"/>
    <lineage>
        <taxon>Eukaryota</taxon>
        <taxon>Metazoa</taxon>
        <taxon>Echinodermata</taxon>
        <taxon>Eleutherozoa</taxon>
        <taxon>Echinozoa</taxon>
        <taxon>Echinoidea</taxon>
        <taxon>Euechinoidea</taxon>
        <taxon>Echinacea</taxon>
        <taxon>Camarodonta</taxon>
        <taxon>Echinidea</taxon>
        <taxon>Strongylocentrotidae</taxon>
        <taxon>Strongylocentrotus</taxon>
    </lineage>
</organism>
<keyword evidence="2" id="KW-0433">Leucine-rich repeat</keyword>
<dbReference type="AlphaFoldDB" id="A0A7M7NF10"/>
<keyword evidence="3 7" id="KW-0812">Transmembrane</keyword>
<dbReference type="KEGG" id="spu:105437403"/>
<feature type="domain" description="G-protein coupled receptors family 1 profile" evidence="9">
    <location>
        <begin position="42"/>
        <end position="313"/>
    </location>
</feature>
<dbReference type="PANTHER" id="PTHR24372:SF77">
    <property type="entry name" value="G-PROTEIN COUPLED RECEPTORS FAMILY 1 PROFILE DOMAIN-CONTAINING PROTEIN"/>
    <property type="match status" value="1"/>
</dbReference>
<dbReference type="GO" id="GO:0005886">
    <property type="term" value="C:plasma membrane"/>
    <property type="evidence" value="ECO:0000318"/>
    <property type="project" value="GO_Central"/>
</dbReference>
<dbReference type="Proteomes" id="UP000007110">
    <property type="component" value="Unassembled WGS sequence"/>
</dbReference>
<protein>
    <recommendedName>
        <fullName evidence="9">G-protein coupled receptors family 1 profile domain-containing protein</fullName>
    </recommendedName>
</protein>
<keyword evidence="4" id="KW-0677">Repeat</keyword>
<keyword evidence="5 8" id="KW-1133">Transmembrane helix</keyword>
<dbReference type="GO" id="GO:0007189">
    <property type="term" value="P:adenylate cyclase-activating G protein-coupled receptor signaling pathway"/>
    <property type="evidence" value="ECO:0000318"/>
    <property type="project" value="GO_Central"/>
</dbReference>
<evidence type="ECO:0000256" key="6">
    <source>
        <dbReference type="ARBA" id="ARBA00023136"/>
    </source>
</evidence>
<feature type="transmembrane region" description="Helical" evidence="8">
    <location>
        <begin position="30"/>
        <end position="51"/>
    </location>
</feature>
<evidence type="ECO:0000256" key="2">
    <source>
        <dbReference type="ARBA" id="ARBA00022614"/>
    </source>
</evidence>
<dbReference type="PANTHER" id="PTHR24372">
    <property type="entry name" value="GLYCOPROTEIN HORMONE RECEPTOR"/>
    <property type="match status" value="1"/>
</dbReference>
<evidence type="ECO:0000256" key="8">
    <source>
        <dbReference type="SAM" id="Phobius"/>
    </source>
</evidence>
<dbReference type="GO" id="GO:0009755">
    <property type="term" value="P:hormone-mediated signaling pathway"/>
    <property type="evidence" value="ECO:0000318"/>
    <property type="project" value="GO_Central"/>
</dbReference>
<dbReference type="EnsemblMetazoa" id="XM_030979569">
    <property type="protein sequence ID" value="XP_030835429"/>
    <property type="gene ID" value="LOC105437403"/>
</dbReference>
<keyword evidence="7" id="KW-0675">Receptor</keyword>
<keyword evidence="11" id="KW-1185">Reference proteome</keyword>
<dbReference type="InterPro" id="IPR000276">
    <property type="entry name" value="GPCR_Rhodpsn"/>
</dbReference>
<dbReference type="PROSITE" id="PS00237">
    <property type="entry name" value="G_PROTEIN_RECEP_F1_1"/>
    <property type="match status" value="1"/>
</dbReference>
<comment type="subcellular location">
    <subcellularLocation>
        <location evidence="1">Membrane</location>
    </subcellularLocation>
</comment>
<evidence type="ECO:0000256" key="5">
    <source>
        <dbReference type="ARBA" id="ARBA00022989"/>
    </source>
</evidence>
<dbReference type="FunFam" id="1.20.1070.10:FF:000343">
    <property type="entry name" value="Uncharacterized protein"/>
    <property type="match status" value="1"/>
</dbReference>